<dbReference type="AlphaFoldDB" id="A0AAE1GQB5"/>
<dbReference type="GO" id="GO:0016705">
    <property type="term" value="F:oxidoreductase activity, acting on paired donors, with incorporation or reduction of molecular oxygen"/>
    <property type="evidence" value="ECO:0007669"/>
    <property type="project" value="InterPro"/>
</dbReference>
<accession>A0AAE1GQB5</accession>
<evidence type="ECO:0000256" key="7">
    <source>
        <dbReference type="ARBA" id="ARBA00022824"/>
    </source>
</evidence>
<keyword evidence="7" id="KW-0256">Endoplasmic reticulum</keyword>
<dbReference type="InterPro" id="IPR002401">
    <property type="entry name" value="Cyt_P450_E_grp-I"/>
</dbReference>
<evidence type="ECO:0000256" key="13">
    <source>
        <dbReference type="PIRSR" id="PIRSR602401-1"/>
    </source>
</evidence>
<keyword evidence="8" id="KW-0492">Microsome</keyword>
<keyword evidence="12 15" id="KW-0472">Membrane</keyword>
<dbReference type="PANTHER" id="PTHR24291:SF189">
    <property type="entry name" value="CYTOCHROME P450 4C3-RELATED"/>
    <property type="match status" value="1"/>
</dbReference>
<comment type="cofactor">
    <cofactor evidence="1 13">
        <name>heme</name>
        <dbReference type="ChEBI" id="CHEBI:30413"/>
    </cofactor>
</comment>
<dbReference type="SUPFAM" id="SSF48264">
    <property type="entry name" value="Cytochrome P450"/>
    <property type="match status" value="1"/>
</dbReference>
<sequence length="537" mass="60742">MIMHESVQVLEPSLERLQFYPPTATMDVVIVLVGAVVLLLVSIMAIKRKIFVDRVNTLPGPPGLPVLGNLIELAGFNFEALAAGISFTVDYPQIFRFWVGPFPYVILNTAETVEAVLSSVHHIDKSSDYSTLHPWLRFGLLTSTGAKWHARRRLLTPTFHFRILDQFLPVFNRNTAVLAKHLAAKEGSTPFNLGHYVHLCALDTICGVLAKEFSPWSSRSACCNAYARIVKPWLYPNPTFYASPSGRSFARAVKVLHGLTQAVIKKRKDMHTEELVKLQETTEDGAKLRVAFLDQLLLANKNGAGLSDVDIQEEVDTFMFEGHDTTGTAVTFTLYELSKNPEIQELAYQEVISIVGREPRDLSNQDLVQMKYLERVIKEGLRLYPSVPLFIRKLRTDLQLPEFSRDKTRCGVVFEPAPYPPPGLTVPPGVAVVVCPYILHRQAFLWPNPERFDPDRFLPDKCASRHPYSYVPFSAGPRNCIGQKYALMEMKCMIARLLMEFKFIEAYPGYEPEVVGELILKSKNDQVLVRLQRREHL</sequence>
<dbReference type="InterPro" id="IPR017972">
    <property type="entry name" value="Cyt_P450_CS"/>
</dbReference>
<dbReference type="PRINTS" id="PR00463">
    <property type="entry name" value="EP450I"/>
</dbReference>
<evidence type="ECO:0000256" key="4">
    <source>
        <dbReference type="ARBA" id="ARBA00010617"/>
    </source>
</evidence>
<evidence type="ECO:0000256" key="12">
    <source>
        <dbReference type="ARBA" id="ARBA00023136"/>
    </source>
</evidence>
<keyword evidence="15" id="KW-1133">Transmembrane helix</keyword>
<dbReference type="GO" id="GO:0005789">
    <property type="term" value="C:endoplasmic reticulum membrane"/>
    <property type="evidence" value="ECO:0007669"/>
    <property type="project" value="UniProtKB-SubCell"/>
</dbReference>
<evidence type="ECO:0000256" key="1">
    <source>
        <dbReference type="ARBA" id="ARBA00001971"/>
    </source>
</evidence>
<evidence type="ECO:0000256" key="10">
    <source>
        <dbReference type="ARBA" id="ARBA00023004"/>
    </source>
</evidence>
<keyword evidence="11 14" id="KW-0503">Monooxygenase</keyword>
<comment type="caution">
    <text evidence="16">The sequence shown here is derived from an EMBL/GenBank/DDBJ whole genome shotgun (WGS) entry which is preliminary data.</text>
</comment>
<dbReference type="Gene3D" id="1.10.630.10">
    <property type="entry name" value="Cytochrome P450"/>
    <property type="match status" value="1"/>
</dbReference>
<evidence type="ECO:0000256" key="2">
    <source>
        <dbReference type="ARBA" id="ARBA00004174"/>
    </source>
</evidence>
<reference evidence="16" key="2">
    <citation type="journal article" date="2023" name="BMC Genomics">
        <title>Pest status, molecular evolution, and epigenetic factors derived from the genome assembly of Frankliniella fusca, a thysanopteran phytovirus vector.</title>
        <authorList>
            <person name="Catto M.A."/>
            <person name="Labadie P.E."/>
            <person name="Jacobson A.L."/>
            <person name="Kennedy G.G."/>
            <person name="Srinivasan R."/>
            <person name="Hunt B.G."/>
        </authorList>
    </citation>
    <scope>NUCLEOTIDE SEQUENCE</scope>
    <source>
        <strain evidence="16">PL_HMW_Pooled</strain>
    </source>
</reference>
<reference evidence="16" key="1">
    <citation type="submission" date="2021-07" db="EMBL/GenBank/DDBJ databases">
        <authorList>
            <person name="Catto M.A."/>
            <person name="Jacobson A."/>
            <person name="Kennedy G."/>
            <person name="Labadie P."/>
            <person name="Hunt B.G."/>
            <person name="Srinivasan R."/>
        </authorList>
    </citation>
    <scope>NUCLEOTIDE SEQUENCE</scope>
    <source>
        <strain evidence="16">PL_HMW_Pooled</strain>
        <tissue evidence="16">Head</tissue>
    </source>
</reference>
<organism evidence="16 17">
    <name type="scientific">Frankliniella fusca</name>
    <dbReference type="NCBI Taxonomy" id="407009"/>
    <lineage>
        <taxon>Eukaryota</taxon>
        <taxon>Metazoa</taxon>
        <taxon>Ecdysozoa</taxon>
        <taxon>Arthropoda</taxon>
        <taxon>Hexapoda</taxon>
        <taxon>Insecta</taxon>
        <taxon>Pterygota</taxon>
        <taxon>Neoptera</taxon>
        <taxon>Paraneoptera</taxon>
        <taxon>Thysanoptera</taxon>
        <taxon>Terebrantia</taxon>
        <taxon>Thripoidea</taxon>
        <taxon>Thripidae</taxon>
        <taxon>Frankliniella</taxon>
    </lineage>
</organism>
<dbReference type="Pfam" id="PF00067">
    <property type="entry name" value="p450"/>
    <property type="match status" value="2"/>
</dbReference>
<feature type="transmembrane region" description="Helical" evidence="15">
    <location>
        <begin position="28"/>
        <end position="46"/>
    </location>
</feature>
<dbReference type="PROSITE" id="PS00086">
    <property type="entry name" value="CYTOCHROME_P450"/>
    <property type="match status" value="1"/>
</dbReference>
<evidence type="ECO:0000313" key="16">
    <source>
        <dbReference type="EMBL" id="KAK3907467.1"/>
    </source>
</evidence>
<name>A0AAE1GQB5_9NEOP</name>
<dbReference type="PANTHER" id="PTHR24291">
    <property type="entry name" value="CYTOCHROME P450 FAMILY 4"/>
    <property type="match status" value="1"/>
</dbReference>
<evidence type="ECO:0000313" key="17">
    <source>
        <dbReference type="Proteomes" id="UP001219518"/>
    </source>
</evidence>
<dbReference type="InterPro" id="IPR050196">
    <property type="entry name" value="Cytochrome_P450_Monoox"/>
</dbReference>
<dbReference type="InterPro" id="IPR001128">
    <property type="entry name" value="Cyt_P450"/>
</dbReference>
<dbReference type="CDD" id="cd20628">
    <property type="entry name" value="CYP4"/>
    <property type="match status" value="1"/>
</dbReference>
<evidence type="ECO:0000256" key="11">
    <source>
        <dbReference type="ARBA" id="ARBA00023033"/>
    </source>
</evidence>
<dbReference type="Proteomes" id="UP001219518">
    <property type="component" value="Unassembled WGS sequence"/>
</dbReference>
<comment type="subcellular location">
    <subcellularLocation>
        <location evidence="3">Endoplasmic reticulum membrane</location>
        <topology evidence="3">Peripheral membrane protein</topology>
    </subcellularLocation>
    <subcellularLocation>
        <location evidence="2">Microsome membrane</location>
        <topology evidence="2">Peripheral membrane protein</topology>
    </subcellularLocation>
</comment>
<evidence type="ECO:0000256" key="9">
    <source>
        <dbReference type="ARBA" id="ARBA00023002"/>
    </source>
</evidence>
<dbReference type="GO" id="GO:0005506">
    <property type="term" value="F:iron ion binding"/>
    <property type="evidence" value="ECO:0007669"/>
    <property type="project" value="InterPro"/>
</dbReference>
<keyword evidence="15" id="KW-0812">Transmembrane</keyword>
<keyword evidence="9 14" id="KW-0560">Oxidoreductase</keyword>
<keyword evidence="10 13" id="KW-0408">Iron</keyword>
<gene>
    <name evidence="16" type="ORF">KUF71_002966</name>
</gene>
<evidence type="ECO:0000256" key="3">
    <source>
        <dbReference type="ARBA" id="ARBA00004406"/>
    </source>
</evidence>
<dbReference type="InterPro" id="IPR036396">
    <property type="entry name" value="Cyt_P450_sf"/>
</dbReference>
<dbReference type="GO" id="GO:0020037">
    <property type="term" value="F:heme binding"/>
    <property type="evidence" value="ECO:0007669"/>
    <property type="project" value="InterPro"/>
</dbReference>
<keyword evidence="5 13" id="KW-0349">Heme</keyword>
<dbReference type="GO" id="GO:0004497">
    <property type="term" value="F:monooxygenase activity"/>
    <property type="evidence" value="ECO:0007669"/>
    <property type="project" value="UniProtKB-KW"/>
</dbReference>
<dbReference type="PRINTS" id="PR00385">
    <property type="entry name" value="P450"/>
</dbReference>
<evidence type="ECO:0000256" key="6">
    <source>
        <dbReference type="ARBA" id="ARBA00022723"/>
    </source>
</evidence>
<feature type="binding site" description="axial binding residue" evidence="13">
    <location>
        <position position="480"/>
    </location>
    <ligand>
        <name>heme</name>
        <dbReference type="ChEBI" id="CHEBI:30413"/>
    </ligand>
    <ligandPart>
        <name>Fe</name>
        <dbReference type="ChEBI" id="CHEBI:18248"/>
    </ligandPart>
</feature>
<keyword evidence="17" id="KW-1185">Reference proteome</keyword>
<evidence type="ECO:0000256" key="15">
    <source>
        <dbReference type="SAM" id="Phobius"/>
    </source>
</evidence>
<proteinExistence type="inferred from homology"/>
<evidence type="ECO:0000256" key="14">
    <source>
        <dbReference type="RuleBase" id="RU000461"/>
    </source>
</evidence>
<keyword evidence="6 13" id="KW-0479">Metal-binding</keyword>
<evidence type="ECO:0000256" key="5">
    <source>
        <dbReference type="ARBA" id="ARBA00022617"/>
    </source>
</evidence>
<comment type="similarity">
    <text evidence="4 14">Belongs to the cytochrome P450 family.</text>
</comment>
<dbReference type="EMBL" id="JAHWGI010000011">
    <property type="protein sequence ID" value="KAK3907467.1"/>
    <property type="molecule type" value="Genomic_DNA"/>
</dbReference>
<evidence type="ECO:0000256" key="8">
    <source>
        <dbReference type="ARBA" id="ARBA00022848"/>
    </source>
</evidence>
<protein>
    <submittedName>
        <fullName evidence="16">Cytochrome P450 4C1</fullName>
    </submittedName>
</protein>